<dbReference type="EMBL" id="CP012661">
    <property type="protein sequence ID" value="AMY68308.1"/>
    <property type="molecule type" value="Genomic_DNA"/>
</dbReference>
<dbReference type="Proteomes" id="UP000076128">
    <property type="component" value="Chromosome"/>
</dbReference>
<dbReference type="KEGG" id="daa:AKL17_1049"/>
<evidence type="ECO:0000313" key="1">
    <source>
        <dbReference type="EMBL" id="AMY68308.1"/>
    </source>
</evidence>
<sequence length="211" mass="23364">MSTKLPEHSRAAEPDGVVRHLSSSAMEATNRPKKNLQSGRRDVAAIQKKMRENAVAEGQTVRCSPQAAFVDFAGTVRDDIGLTLRDLEERRWSVSPSLARQALLEVGLPYEGRRAGLIYSWRSVFRAEGINDDEAGRATRDGRPELFDDLLDTSVAATFLGYRDSSSIRKLVASRAIPEGAYITFGSRGVYRFRQAGLRGLRRPALMGRIV</sequence>
<accession>A0A159Z2E7</accession>
<dbReference type="STRING" id="1335048.AKL17_1049"/>
<reference evidence="1 2" key="1">
    <citation type="submission" date="2015-09" db="EMBL/GenBank/DDBJ databases">
        <title>Complete genome sequence of Defluviimonas alba cai42t isolated from an oilfield in Xinjiang.</title>
        <authorList>
            <person name="Geng S."/>
            <person name="Pan X."/>
            <person name="Wu X."/>
        </authorList>
    </citation>
    <scope>NUCLEOTIDE SEQUENCE [LARGE SCALE GENOMIC DNA]</scope>
    <source>
        <strain evidence="2">cai42</strain>
    </source>
</reference>
<proteinExistence type="predicted"/>
<evidence type="ECO:0000313" key="2">
    <source>
        <dbReference type="Proteomes" id="UP000076128"/>
    </source>
</evidence>
<dbReference type="RefSeq" id="WP_166507014.1">
    <property type="nucleotide sequence ID" value="NZ_CP012661.1"/>
</dbReference>
<dbReference type="AlphaFoldDB" id="A0A159Z2E7"/>
<organism evidence="1 2">
    <name type="scientific">Frigidibacter mobilis</name>
    <dbReference type="NCBI Taxonomy" id="1335048"/>
    <lineage>
        <taxon>Bacteria</taxon>
        <taxon>Pseudomonadati</taxon>
        <taxon>Pseudomonadota</taxon>
        <taxon>Alphaproteobacteria</taxon>
        <taxon>Rhodobacterales</taxon>
        <taxon>Paracoccaceae</taxon>
        <taxon>Frigidibacter</taxon>
    </lineage>
</organism>
<gene>
    <name evidence="1" type="ORF">AKL17_1049</name>
</gene>
<protein>
    <submittedName>
        <fullName evidence="1">Uncharacterized protein</fullName>
    </submittedName>
</protein>
<name>A0A159Z2E7_9RHOB</name>
<keyword evidence="2" id="KW-1185">Reference proteome</keyword>